<sequence length="73" mass="8482">MVTIHFFENKFIVLSQLLNHIPSVDENIKIKGRKGKVVSVEQMGENKFHVHVLLEQATKKKLLAQEDSKKKKR</sequence>
<keyword evidence="2" id="KW-1185">Reference proteome</keyword>
<dbReference type="RefSeq" id="WP_377936985.1">
    <property type="nucleotide sequence ID" value="NZ_JBHUMF010000031.1"/>
</dbReference>
<dbReference type="EMBL" id="JBHUMF010000031">
    <property type="protein sequence ID" value="MFD2682287.1"/>
    <property type="molecule type" value="Genomic_DNA"/>
</dbReference>
<evidence type="ECO:0000313" key="1">
    <source>
        <dbReference type="EMBL" id="MFD2682287.1"/>
    </source>
</evidence>
<evidence type="ECO:0008006" key="3">
    <source>
        <dbReference type="Google" id="ProtNLM"/>
    </source>
</evidence>
<reference evidence="2" key="1">
    <citation type="journal article" date="2019" name="Int. J. Syst. Evol. Microbiol.">
        <title>The Global Catalogue of Microorganisms (GCM) 10K type strain sequencing project: providing services to taxonomists for standard genome sequencing and annotation.</title>
        <authorList>
            <consortium name="The Broad Institute Genomics Platform"/>
            <consortium name="The Broad Institute Genome Sequencing Center for Infectious Disease"/>
            <person name="Wu L."/>
            <person name="Ma J."/>
        </authorList>
    </citation>
    <scope>NUCLEOTIDE SEQUENCE [LARGE SCALE GENOMIC DNA]</scope>
    <source>
        <strain evidence="2">KCTC 3913</strain>
    </source>
</reference>
<organism evidence="1 2">
    <name type="scientific">Bacillus seohaeanensis</name>
    <dbReference type="NCBI Taxonomy" id="284580"/>
    <lineage>
        <taxon>Bacteria</taxon>
        <taxon>Bacillati</taxon>
        <taxon>Bacillota</taxon>
        <taxon>Bacilli</taxon>
        <taxon>Bacillales</taxon>
        <taxon>Bacillaceae</taxon>
        <taxon>Bacillus</taxon>
    </lineage>
</organism>
<dbReference type="Proteomes" id="UP001597506">
    <property type="component" value="Unassembled WGS sequence"/>
</dbReference>
<evidence type="ECO:0000313" key="2">
    <source>
        <dbReference type="Proteomes" id="UP001597506"/>
    </source>
</evidence>
<proteinExistence type="predicted"/>
<comment type="caution">
    <text evidence="1">The sequence shown here is derived from an EMBL/GenBank/DDBJ whole genome shotgun (WGS) entry which is preliminary data.</text>
</comment>
<name>A0ABW5RUC1_9BACI</name>
<gene>
    <name evidence="1" type="ORF">ACFSUL_16220</name>
</gene>
<protein>
    <recommendedName>
        <fullName evidence="3">Preprotein translocase subunit SecA</fullName>
    </recommendedName>
</protein>
<accession>A0ABW5RUC1</accession>